<dbReference type="GO" id="GO:0034965">
    <property type="term" value="P:intronic box C/D snoRNA processing"/>
    <property type="evidence" value="ECO:0007669"/>
    <property type="project" value="TreeGrafter"/>
</dbReference>
<dbReference type="PANTHER" id="PTHR28173">
    <property type="entry name" value="RIBONUCLEASES P/MRP PROTEIN SUBUNIT POP8"/>
    <property type="match status" value="1"/>
</dbReference>
<dbReference type="InterPro" id="IPR049128">
    <property type="entry name" value="Pop8-like_dom"/>
</dbReference>
<dbReference type="Proteomes" id="UP000223968">
    <property type="component" value="Unassembled WGS sequence"/>
</dbReference>
<evidence type="ECO:0000313" key="2">
    <source>
        <dbReference type="EMBL" id="PGH01222.1"/>
    </source>
</evidence>
<protein>
    <recommendedName>
        <fullName evidence="1">Ribonucleases P/MRP subunit Pop8-like domain-containing protein</fullName>
    </recommendedName>
</protein>
<dbReference type="OrthoDB" id="5530243at2759"/>
<reference evidence="2 3" key="1">
    <citation type="submission" date="2017-10" db="EMBL/GenBank/DDBJ databases">
        <title>Comparative genomics in systemic dimorphic fungi from Ajellomycetaceae.</title>
        <authorList>
            <person name="Munoz J.F."/>
            <person name="Mcewen J.G."/>
            <person name="Clay O.K."/>
            <person name="Cuomo C.A."/>
        </authorList>
    </citation>
    <scope>NUCLEOTIDE SEQUENCE [LARGE SCALE GENOMIC DNA]</scope>
    <source>
        <strain evidence="2 3">UAMH5409</strain>
    </source>
</reference>
<name>A0A2B7WXJ8_9EURO</name>
<dbReference type="GO" id="GO:0000294">
    <property type="term" value="P:nuclear-transcribed mRNA catabolic process, RNase MRP-dependent"/>
    <property type="evidence" value="ECO:0007669"/>
    <property type="project" value="TreeGrafter"/>
</dbReference>
<keyword evidence="3" id="KW-1185">Reference proteome</keyword>
<feature type="domain" description="Ribonucleases P/MRP subunit Pop8-like" evidence="1">
    <location>
        <begin position="46"/>
        <end position="127"/>
    </location>
</feature>
<comment type="caution">
    <text evidence="2">The sequence shown here is derived from an EMBL/GenBank/DDBJ whole genome shotgun (WGS) entry which is preliminary data.</text>
</comment>
<dbReference type="STRING" id="1447875.A0A2B7WXJ8"/>
<dbReference type="GO" id="GO:0005655">
    <property type="term" value="C:nucleolar ribonuclease P complex"/>
    <property type="evidence" value="ECO:0007669"/>
    <property type="project" value="InterPro"/>
</dbReference>
<dbReference type="GO" id="GO:0008033">
    <property type="term" value="P:tRNA processing"/>
    <property type="evidence" value="ECO:0007669"/>
    <property type="project" value="InterPro"/>
</dbReference>
<dbReference type="PANTHER" id="PTHR28173:SF1">
    <property type="entry name" value="RIBONUCLEASES P_MRP PROTEIN SUBUNIT POP8"/>
    <property type="match status" value="1"/>
</dbReference>
<organism evidence="2 3">
    <name type="scientific">Helicocarpus griseus UAMH5409</name>
    <dbReference type="NCBI Taxonomy" id="1447875"/>
    <lineage>
        <taxon>Eukaryota</taxon>
        <taxon>Fungi</taxon>
        <taxon>Dikarya</taxon>
        <taxon>Ascomycota</taxon>
        <taxon>Pezizomycotina</taxon>
        <taxon>Eurotiomycetes</taxon>
        <taxon>Eurotiomycetidae</taxon>
        <taxon>Onygenales</taxon>
        <taxon>Ajellomycetaceae</taxon>
        <taxon>Helicocarpus</taxon>
    </lineage>
</organism>
<accession>A0A2B7WXJ8</accession>
<dbReference type="GO" id="GO:0000171">
    <property type="term" value="F:ribonuclease MRP activity"/>
    <property type="evidence" value="ECO:0007669"/>
    <property type="project" value="TreeGrafter"/>
</dbReference>
<evidence type="ECO:0000313" key="3">
    <source>
        <dbReference type="Proteomes" id="UP000223968"/>
    </source>
</evidence>
<dbReference type="EMBL" id="PDNB01000175">
    <property type="protein sequence ID" value="PGH01222.1"/>
    <property type="molecule type" value="Genomic_DNA"/>
</dbReference>
<dbReference type="GO" id="GO:0004526">
    <property type="term" value="F:ribonuclease P activity"/>
    <property type="evidence" value="ECO:0007669"/>
    <property type="project" value="TreeGrafter"/>
</dbReference>
<gene>
    <name evidence="2" type="ORF">AJ79_07993</name>
</gene>
<dbReference type="AlphaFoldDB" id="A0A2B7WXJ8"/>
<sequence length="163" mass="17420">MAAPSEVSHSNCDRPMANLVPSKRKAADISRQNDGFPINFTSRNPPWSYLKLELISQPNTASSSNRLDALTARTYLTSALSQFLGVSGTAISIDILKVEYKATGQDILWIRVPRDDTAAVLAAVSSWIGGGGQSGVNVSWRIRAKGNFLGALVGGTGRELFAP</sequence>
<evidence type="ECO:0000259" key="1">
    <source>
        <dbReference type="Pfam" id="PF20976"/>
    </source>
</evidence>
<dbReference type="GO" id="GO:0000172">
    <property type="term" value="C:ribonuclease MRP complex"/>
    <property type="evidence" value="ECO:0007669"/>
    <property type="project" value="InterPro"/>
</dbReference>
<dbReference type="Pfam" id="PF20976">
    <property type="entry name" value="Pop8"/>
    <property type="match status" value="1"/>
</dbReference>
<dbReference type="InterPro" id="IPR020347">
    <property type="entry name" value="Pop8"/>
</dbReference>
<proteinExistence type="predicted"/>